<dbReference type="AlphaFoldDB" id="A0A183BCW8"/>
<sequence length="200" mass="23490">MSDKTTQRSDFVVYPYEHPYKHVPAPYKAPEGRIENSTLYRNEFTEKNCAPAQPIKPPPRKSCGAKFEGQPTYRTDYRPWDLPPIVSYKPTENRPTPAKFDGEPIYRREYVPKCIARVETFKPDNELKLSNAPFIGDTNYRTEFVPREIEPREEKKPTLLVRPKVPFETLTTNRKDFTAKEWCEYFELCVNPCLLHLIDK</sequence>
<dbReference type="GO" id="GO:0005814">
    <property type="term" value="C:centriole"/>
    <property type="evidence" value="ECO:0007669"/>
    <property type="project" value="TreeGrafter"/>
</dbReference>
<reference evidence="2 3" key="2">
    <citation type="submission" date="2018-11" db="EMBL/GenBank/DDBJ databases">
        <authorList>
            <consortium name="Pathogen Informatics"/>
        </authorList>
    </citation>
    <scope>NUCLEOTIDE SEQUENCE [LARGE SCALE GENOMIC DNA]</scope>
    <source>
        <strain evidence="2 3">Egypt</strain>
    </source>
</reference>
<dbReference type="GO" id="GO:0008017">
    <property type="term" value="F:microtubule binding"/>
    <property type="evidence" value="ECO:0007669"/>
    <property type="project" value="InterPro"/>
</dbReference>
<comment type="similarity">
    <text evidence="1">Belongs to the FAM154 family.</text>
</comment>
<dbReference type="GO" id="GO:0005879">
    <property type="term" value="C:axonemal microtubule"/>
    <property type="evidence" value="ECO:0007669"/>
    <property type="project" value="TreeGrafter"/>
</dbReference>
<dbReference type="InterPro" id="IPR033336">
    <property type="entry name" value="SAXO1/2"/>
</dbReference>
<reference evidence="4" key="1">
    <citation type="submission" date="2016-06" db="UniProtKB">
        <authorList>
            <consortium name="WormBaseParasite"/>
        </authorList>
    </citation>
    <scope>IDENTIFICATION</scope>
</reference>
<dbReference type="Pfam" id="PF05217">
    <property type="entry name" value="SAXO1-2"/>
    <property type="match status" value="1"/>
</dbReference>
<evidence type="ECO:0000256" key="1">
    <source>
        <dbReference type="ARBA" id="ARBA00008738"/>
    </source>
</evidence>
<evidence type="ECO:0000313" key="4">
    <source>
        <dbReference type="WBParaSite" id="ECPE_0001709701-mRNA-1"/>
    </source>
</evidence>
<accession>A0A183BCW8</accession>
<dbReference type="PANTHER" id="PTHR31516:SF17">
    <property type="entry name" value="STABILIZER OF AXONEMAL MICROTUBULES 2"/>
    <property type="match status" value="1"/>
</dbReference>
<dbReference type="PANTHER" id="PTHR31516">
    <property type="entry name" value="STABILIZER OF AXONEMAL MICROTUBULES 2"/>
    <property type="match status" value="1"/>
</dbReference>
<dbReference type="EMBL" id="UZAN01067248">
    <property type="protein sequence ID" value="VDP94330.1"/>
    <property type="molecule type" value="Genomic_DNA"/>
</dbReference>
<proteinExistence type="inferred from homology"/>
<dbReference type="WBParaSite" id="ECPE_0001709701-mRNA-1">
    <property type="protein sequence ID" value="ECPE_0001709701-mRNA-1"/>
    <property type="gene ID" value="ECPE_0001709701"/>
</dbReference>
<dbReference type="GO" id="GO:0036126">
    <property type="term" value="C:sperm flagellum"/>
    <property type="evidence" value="ECO:0007669"/>
    <property type="project" value="TreeGrafter"/>
</dbReference>
<keyword evidence="3" id="KW-1185">Reference proteome</keyword>
<protein>
    <submittedName>
        <fullName evidence="4">Stabilizer of axonemal microtubules 2</fullName>
    </submittedName>
</protein>
<dbReference type="Proteomes" id="UP000272942">
    <property type="component" value="Unassembled WGS sequence"/>
</dbReference>
<gene>
    <name evidence="2" type="ORF">ECPE_LOCUS17053</name>
</gene>
<evidence type="ECO:0000313" key="2">
    <source>
        <dbReference type="EMBL" id="VDP94330.1"/>
    </source>
</evidence>
<name>A0A183BCW8_9TREM</name>
<evidence type="ECO:0000313" key="3">
    <source>
        <dbReference type="Proteomes" id="UP000272942"/>
    </source>
</evidence>
<organism evidence="4">
    <name type="scientific">Echinostoma caproni</name>
    <dbReference type="NCBI Taxonomy" id="27848"/>
    <lineage>
        <taxon>Eukaryota</taxon>
        <taxon>Metazoa</taxon>
        <taxon>Spiralia</taxon>
        <taxon>Lophotrochozoa</taxon>
        <taxon>Platyhelminthes</taxon>
        <taxon>Trematoda</taxon>
        <taxon>Digenea</taxon>
        <taxon>Plagiorchiida</taxon>
        <taxon>Echinostomata</taxon>
        <taxon>Echinostomatoidea</taxon>
        <taxon>Echinostomatidae</taxon>
        <taxon>Echinostoma</taxon>
    </lineage>
</organism>
<dbReference type="OrthoDB" id="365640at2759"/>
<dbReference type="GO" id="GO:0036064">
    <property type="term" value="C:ciliary basal body"/>
    <property type="evidence" value="ECO:0007669"/>
    <property type="project" value="TreeGrafter"/>
</dbReference>